<reference evidence="3" key="1">
    <citation type="submission" date="2021-06" db="EMBL/GenBank/DDBJ databases">
        <title>Candida auris outbreak in lebanese hospital.</title>
        <authorList>
            <person name="Finianos M."/>
        </authorList>
    </citation>
    <scope>NUCLEOTIDE SEQUENCE</scope>
    <source>
        <strain evidence="3">CA7LBN</strain>
    </source>
</reference>
<feature type="compositionally biased region" description="Low complexity" evidence="1">
    <location>
        <begin position="56"/>
        <end position="71"/>
    </location>
</feature>
<dbReference type="EMBL" id="CP076752">
    <property type="protein sequence ID" value="QWW24926.1"/>
    <property type="molecule type" value="Genomic_DNA"/>
</dbReference>
<feature type="compositionally biased region" description="Basic and acidic residues" evidence="1">
    <location>
        <begin position="1"/>
        <end position="10"/>
    </location>
</feature>
<feature type="compositionally biased region" description="Low complexity" evidence="1">
    <location>
        <begin position="421"/>
        <end position="435"/>
    </location>
</feature>
<name>A0A8F2W3M7_CANAR</name>
<dbReference type="Pfam" id="PF25381">
    <property type="entry name" value="PH_26"/>
    <property type="match status" value="2"/>
</dbReference>
<proteinExistence type="predicted"/>
<sequence length="758" mass="83413">MFLFKRKDNAPQRAPQRNPQRNRKASNNNSSSSSSSLPRQRPSSSRPIPPPKDKPSVQSASASNSTPSMSPLKPPKLNTSNVSSLSGSPASASRGVPSAPSAPSSPISRRSASERHTPASYIRHSRVLSMSSNTNSALDAPGSLRPARSLRRRMKAITNDLPPELSPVVNLINAQRLRTYVSGSLWLKHHGSDWLPTEATLTGTELALFIDGSENPKYVNIQDCSILVGSKTSSSPGSTSDVSYPYDLTILQDFDNHQEVLRFDVQQDLFNWLAALHLSKFESTSLNEAFTAVMLSIKGPELSDIYTLLAHKKRFARFEWCNLRLPQVSSKWIKTYMAIIPGDNKKKGRVEIYTNDKINKKSLILYVNDVEAVYNVYPEDHRMIDNNGIMKLEGQVFVNKDYENLFSGKEVLSGDSTPTGSKSGSRVSSSTSLSSLAAPPAPHQQVGNRSRSTSVNSSHSFFMNSPTPTRNTKESLTPGSPPRNTSNHFYKKQSVNKFVATNYVYLLPLNHPGVSSIEIMIRNFLHIIDAFKLYGRPQQLNSDKKNTESMLFGLPSLPFYGYLSTEDAFDLVEANFDTARIQNWTELEWRNCFKEYIVCKQADGPYKGVGNIADLYDSVEGDSPVSESATPIGMLSPKISFPYNTSRVASPPPGNMSRLSQNYSGGDEFGGEIGQLSLSDTSLGQGPSNSGSNIASAPALKLNDDKYLGGPFEFKNQDTSPRSQDDMLRSLEPIVDLPTPLDDKHAVNNYFSVKAANL</sequence>
<evidence type="ECO:0000313" key="3">
    <source>
        <dbReference type="EMBL" id="QWW24926.1"/>
    </source>
</evidence>
<feature type="compositionally biased region" description="Low complexity" evidence="1">
    <location>
        <begin position="11"/>
        <end position="46"/>
    </location>
</feature>
<feature type="compositionally biased region" description="Polar residues" evidence="1">
    <location>
        <begin position="128"/>
        <end position="137"/>
    </location>
</feature>
<feature type="region of interest" description="Disordered" evidence="1">
    <location>
        <begin position="409"/>
        <end position="488"/>
    </location>
</feature>
<organism evidence="3">
    <name type="scientific">Candidozyma auris</name>
    <name type="common">Yeast</name>
    <name type="synonym">Candida auris</name>
    <dbReference type="NCBI Taxonomy" id="498019"/>
    <lineage>
        <taxon>Eukaryota</taxon>
        <taxon>Fungi</taxon>
        <taxon>Dikarya</taxon>
        <taxon>Ascomycota</taxon>
        <taxon>Saccharomycotina</taxon>
        <taxon>Pichiomycetes</taxon>
        <taxon>Metschnikowiaceae</taxon>
        <taxon>Candidozyma</taxon>
    </lineage>
</organism>
<feature type="compositionally biased region" description="Low complexity" evidence="1">
    <location>
        <begin position="80"/>
        <end position="110"/>
    </location>
</feature>
<feature type="domain" description="Skg3/CAF120-like PH-like" evidence="2">
    <location>
        <begin position="500"/>
        <end position="552"/>
    </location>
</feature>
<dbReference type="Proteomes" id="UP000825438">
    <property type="component" value="Chromosome IV"/>
</dbReference>
<gene>
    <name evidence="3" type="ORF">CA7LBN_003783</name>
</gene>
<feature type="compositionally biased region" description="Low complexity" evidence="1">
    <location>
        <begin position="448"/>
        <end position="460"/>
    </location>
</feature>
<accession>A0A8F2W3M7</accession>
<evidence type="ECO:0000256" key="1">
    <source>
        <dbReference type="SAM" id="MobiDB-lite"/>
    </source>
</evidence>
<feature type="region of interest" description="Disordered" evidence="1">
    <location>
        <begin position="1"/>
        <end position="146"/>
    </location>
</feature>
<evidence type="ECO:0000259" key="2">
    <source>
        <dbReference type="Pfam" id="PF25381"/>
    </source>
</evidence>
<dbReference type="AlphaFoldDB" id="A0A8F2W3M7"/>
<feature type="compositionally biased region" description="Polar residues" evidence="1">
    <location>
        <begin position="461"/>
        <end position="488"/>
    </location>
</feature>
<feature type="domain" description="Skg3/CAF120-like PH-like" evidence="2">
    <location>
        <begin position="302"/>
        <end position="401"/>
    </location>
</feature>
<protein>
    <recommendedName>
        <fullName evidence="2">Skg3/CAF120-like PH-like domain-containing protein</fullName>
    </recommendedName>
</protein>
<dbReference type="InterPro" id="IPR058155">
    <property type="entry name" value="Skg3/CAF120-like_PH"/>
</dbReference>